<comment type="caution">
    <text evidence="1">The sequence shown here is derived from an EMBL/GenBank/DDBJ whole genome shotgun (WGS) entry which is preliminary data.</text>
</comment>
<name>A0A6G0TE77_APHGL</name>
<evidence type="ECO:0000313" key="1">
    <source>
        <dbReference type="EMBL" id="KAE9530491.1"/>
    </source>
</evidence>
<reference evidence="1 2" key="1">
    <citation type="submission" date="2019-08" db="EMBL/GenBank/DDBJ databases">
        <title>The genome of the soybean aphid Biotype 1, its phylome, world population structure and adaptation to the North American continent.</title>
        <authorList>
            <person name="Giordano R."/>
            <person name="Donthu R.K."/>
            <person name="Hernandez A.G."/>
            <person name="Wright C.L."/>
            <person name="Zimin A.V."/>
        </authorList>
    </citation>
    <scope>NUCLEOTIDE SEQUENCE [LARGE SCALE GENOMIC DNA]</scope>
    <source>
        <tissue evidence="1">Whole aphids</tissue>
    </source>
</reference>
<dbReference type="EMBL" id="VYZN01000042">
    <property type="protein sequence ID" value="KAE9530491.1"/>
    <property type="molecule type" value="Genomic_DNA"/>
</dbReference>
<accession>A0A6G0TE77</accession>
<dbReference type="AlphaFoldDB" id="A0A6G0TE77"/>
<evidence type="ECO:0000313" key="2">
    <source>
        <dbReference type="Proteomes" id="UP000475862"/>
    </source>
</evidence>
<gene>
    <name evidence="1" type="ORF">AGLY_010953</name>
</gene>
<sequence>MIHQDFRRFKSYLQNLDCTILRITICHKRVESLWIDDSIGIFFTLPSDISITALVIPNLIIAFDKVKNKGGYLKSLTLSSSIFKISDFYKLTKLSPTIRYVLDRSDKIDAHTLLAVIVRCYEFWTEYRNCYHLFQWASLNFVCLVDYEVFSVLKSYDNINLAVNLKEMGKKINIFMKIKVTSILLSATNTNLWILNYHTVVLSIQSMICTFKQIITRIVQRENYPSYYISLLVKIKIYIDCTNNTKIIHASTSNALINAKSPHFS</sequence>
<organism evidence="1 2">
    <name type="scientific">Aphis glycines</name>
    <name type="common">Soybean aphid</name>
    <dbReference type="NCBI Taxonomy" id="307491"/>
    <lineage>
        <taxon>Eukaryota</taxon>
        <taxon>Metazoa</taxon>
        <taxon>Ecdysozoa</taxon>
        <taxon>Arthropoda</taxon>
        <taxon>Hexapoda</taxon>
        <taxon>Insecta</taxon>
        <taxon>Pterygota</taxon>
        <taxon>Neoptera</taxon>
        <taxon>Paraneoptera</taxon>
        <taxon>Hemiptera</taxon>
        <taxon>Sternorrhyncha</taxon>
        <taxon>Aphidomorpha</taxon>
        <taxon>Aphidoidea</taxon>
        <taxon>Aphididae</taxon>
        <taxon>Aphidini</taxon>
        <taxon>Aphis</taxon>
        <taxon>Aphis</taxon>
    </lineage>
</organism>
<keyword evidence="2" id="KW-1185">Reference proteome</keyword>
<protein>
    <submittedName>
        <fullName evidence="1">Uncharacterized protein</fullName>
    </submittedName>
</protein>
<dbReference type="Proteomes" id="UP000475862">
    <property type="component" value="Unassembled WGS sequence"/>
</dbReference>
<proteinExistence type="predicted"/>